<organism evidence="1 2">
    <name type="scientific">Acidithiobacillus sulfuriphilus</name>
    <dbReference type="NCBI Taxonomy" id="1867749"/>
    <lineage>
        <taxon>Bacteria</taxon>
        <taxon>Pseudomonadati</taxon>
        <taxon>Pseudomonadota</taxon>
        <taxon>Acidithiobacillia</taxon>
        <taxon>Acidithiobacillales</taxon>
        <taxon>Acidithiobacillaceae</taxon>
        <taxon>Acidithiobacillus</taxon>
    </lineage>
</organism>
<keyword evidence="2" id="KW-1185">Reference proteome</keyword>
<dbReference type="EMBL" id="CP127527">
    <property type="protein sequence ID" value="XRI77070.1"/>
    <property type="molecule type" value="Genomic_DNA"/>
</dbReference>
<evidence type="ECO:0000313" key="1">
    <source>
        <dbReference type="EMBL" id="XRI77070.1"/>
    </source>
</evidence>
<protein>
    <submittedName>
        <fullName evidence="1">OprD family outer membrane porin</fullName>
    </submittedName>
</protein>
<reference evidence="1 2" key="1">
    <citation type="journal article" date="2019" name="Int. J. Syst. Evol. Microbiol.">
        <title>Acidithiobacillus sulfuriphilus sp. nov.: an extremely acidophilic sulfur-oxidizing chemolithotroph isolated from a neutral pH environment.</title>
        <authorList>
            <person name="Falagan C."/>
            <person name="Moya-Beltran A."/>
            <person name="Castro M."/>
            <person name="Quatrini R."/>
            <person name="Johnson D.B."/>
        </authorList>
    </citation>
    <scope>NUCLEOTIDE SEQUENCE [LARGE SCALE GENOMIC DNA]</scope>
    <source>
        <strain evidence="1 2">CJ-2</strain>
    </source>
</reference>
<name>A0ACD5HPL0_9PROT</name>
<accession>A0ACD5HPL0</accession>
<gene>
    <name evidence="1" type="ORF">EC580_014105</name>
</gene>
<dbReference type="Proteomes" id="UP000271650">
    <property type="component" value="Chromosome"/>
</dbReference>
<proteinExistence type="predicted"/>
<evidence type="ECO:0000313" key="2">
    <source>
        <dbReference type="Proteomes" id="UP000271650"/>
    </source>
</evidence>
<sequence length="469" mass="51588">MKIKPKVVIAAVATALAFSSLAQADTLTDFFQQSKIDGNIRSYYFSRLYGNPAVPNQSAYALAGRLNVETAPFLGGFGVGVSFFTAHSFGANDLSGATSPDSFGALTNYPHLDATLIGPNNSINALGQAYIQYQQPWLLVRAGDQEINTPWLNNTDSRILPATYQAVYAEVTPLKDLHFYGLREFRWKSRTSTDYSRDNYYYQPGFEADTLYGSTEGVLSKSAGQGTNGTLAFGASYALDGAKAQAWYYNFYNFANMFYGDASYTLKTGTGFDPFIGAQFVREWLGNNAFSQSRVGLNYPTSPNQGNYAVDSTAYGVQIGINTPSFGRVFNNGQLFWAYNALDPHAGTLGGGAIISPYTVGVVWDPLYTSSMIRGLVETGPGHAWKVKWTQNLFNKHILFMASFARYYTYFSGVSNDTYMDLTYFPGGDLKGLSIRDRVEVSNASPQNPGPGGSNYSFIYNRVQLQYDF</sequence>